<dbReference type="OrthoDB" id="1700726at2759"/>
<dbReference type="Gene3D" id="3.40.50.12780">
    <property type="entry name" value="N-terminal domain of ligase-like"/>
    <property type="match status" value="1"/>
</dbReference>
<dbReference type="GO" id="GO:0016020">
    <property type="term" value="C:membrane"/>
    <property type="evidence" value="ECO:0007669"/>
    <property type="project" value="TreeGrafter"/>
</dbReference>
<proteinExistence type="predicted"/>
<dbReference type="GO" id="GO:0005524">
    <property type="term" value="F:ATP binding"/>
    <property type="evidence" value="ECO:0007669"/>
    <property type="project" value="UniProtKB-KW"/>
</dbReference>
<sequence>MSGIDEDLNKQTIALTNVTHGESDIRRNATYAGPELLETIKPELNTIYDIFYEGYKISKNKQCMGIRPIIDPVTRKRADYYEWETFEQVNQRITWFGSGLLDFFKNDLHYTNLEKIPLGIWSVNRPEWHISELACAAYNMYLVALYDTLGPETVEYVVNHAEIETVVCTKDHVVDLLKLREKIPQLKAIFCLDPFLNVEEEQAIQGWATEKGVKVIQFSEIEERGKKNPLPHCYGKRDDLACLMYTSGTTGMPKGAMITHGNLIAAVSGSVQANATLPTDVELCYLPLAHIYGRLVDLVLLTGGGSLGFFSGTVDTLMEDMLILKPTTFPAVPRLLNRLYAKLVQVVQAPGPKGALLRWGVETKLKNLKEGRGYEHPVLDRLLFNKINKLVLGGNVRYIISGSAPIGADVLQFLRVVFSCDIREGYGTTETAAICAMTMRNDSRAGHVGRTAACNEVKLVDVPEMNYFSTDKPCPRGEVCVRGYNVIQGYYKDEEKTREAFDKDQWYHTGDVGMIDERGSLVIIDRKKNIFKLAQGEYIAPEKIENVYTKHPIVAQFFLHGDSLHHSLVGIVVPDPDSLADLIKSKLPDLANLNYQELCNNKQVTKAVLAMLTQVGKKGGLRGFEFAKAIRLVASPFSIENGLLTPTLKVKRPEARKFFEKEIEELYQEVDLSSQAASKL</sequence>
<evidence type="ECO:0000256" key="1">
    <source>
        <dbReference type="ARBA" id="ARBA00022741"/>
    </source>
</evidence>
<dbReference type="GO" id="GO:0005783">
    <property type="term" value="C:endoplasmic reticulum"/>
    <property type="evidence" value="ECO:0007669"/>
    <property type="project" value="TreeGrafter"/>
</dbReference>
<protein>
    <recommendedName>
        <fullName evidence="3">AMP-dependent synthetase/ligase domain-containing protein</fullName>
    </recommendedName>
</protein>
<dbReference type="InterPro" id="IPR020845">
    <property type="entry name" value="AMP-binding_CS"/>
</dbReference>
<reference evidence="4 5" key="1">
    <citation type="submission" date="2020-12" db="EMBL/GenBank/DDBJ databases">
        <title>Metabolic potential, ecology and presence of endohyphal bacteria is reflected in genomic diversity of Mucoromycotina.</title>
        <authorList>
            <person name="Muszewska A."/>
            <person name="Okrasinska A."/>
            <person name="Steczkiewicz K."/>
            <person name="Drgas O."/>
            <person name="Orlowska M."/>
            <person name="Perlinska-Lenart U."/>
            <person name="Aleksandrzak-Piekarczyk T."/>
            <person name="Szatraj K."/>
            <person name="Zielenkiewicz U."/>
            <person name="Pilsyk S."/>
            <person name="Malc E."/>
            <person name="Mieczkowski P."/>
            <person name="Kruszewska J.S."/>
            <person name="Biernat P."/>
            <person name="Pawlowska J."/>
        </authorList>
    </citation>
    <scope>NUCLEOTIDE SEQUENCE [LARGE SCALE GENOMIC DNA]</scope>
    <source>
        <strain evidence="4 5">CBS 142.35</strain>
    </source>
</reference>
<dbReference type="PANTHER" id="PTHR43272:SF33">
    <property type="entry name" value="AMP-BINDING DOMAIN-CONTAINING PROTEIN-RELATED"/>
    <property type="match status" value="1"/>
</dbReference>
<dbReference type="PANTHER" id="PTHR43272">
    <property type="entry name" value="LONG-CHAIN-FATTY-ACID--COA LIGASE"/>
    <property type="match status" value="1"/>
</dbReference>
<organism evidence="4 5">
    <name type="scientific">Circinella minor</name>
    <dbReference type="NCBI Taxonomy" id="1195481"/>
    <lineage>
        <taxon>Eukaryota</taxon>
        <taxon>Fungi</taxon>
        <taxon>Fungi incertae sedis</taxon>
        <taxon>Mucoromycota</taxon>
        <taxon>Mucoromycotina</taxon>
        <taxon>Mucoromycetes</taxon>
        <taxon>Mucorales</taxon>
        <taxon>Lichtheimiaceae</taxon>
        <taxon>Circinella</taxon>
    </lineage>
</organism>
<comment type="caution">
    <text evidence="4">The sequence shown here is derived from an EMBL/GenBank/DDBJ whole genome shotgun (WGS) entry which is preliminary data.</text>
</comment>
<name>A0A8H7S950_9FUNG</name>
<dbReference type="Proteomes" id="UP000646827">
    <property type="component" value="Unassembled WGS sequence"/>
</dbReference>
<evidence type="ECO:0000256" key="2">
    <source>
        <dbReference type="ARBA" id="ARBA00022840"/>
    </source>
</evidence>
<dbReference type="PROSITE" id="PS00455">
    <property type="entry name" value="AMP_BINDING"/>
    <property type="match status" value="1"/>
</dbReference>
<accession>A0A8H7S950</accession>
<keyword evidence="1" id="KW-0547">Nucleotide-binding</keyword>
<evidence type="ECO:0000313" key="4">
    <source>
        <dbReference type="EMBL" id="KAG2225944.1"/>
    </source>
</evidence>
<dbReference type="GO" id="GO:0004467">
    <property type="term" value="F:long-chain fatty acid-CoA ligase activity"/>
    <property type="evidence" value="ECO:0007669"/>
    <property type="project" value="TreeGrafter"/>
</dbReference>
<dbReference type="InterPro" id="IPR042099">
    <property type="entry name" value="ANL_N_sf"/>
</dbReference>
<dbReference type="EMBL" id="JAEPRB010000022">
    <property type="protein sequence ID" value="KAG2225944.1"/>
    <property type="molecule type" value="Genomic_DNA"/>
</dbReference>
<keyword evidence="5" id="KW-1185">Reference proteome</keyword>
<dbReference type="SUPFAM" id="SSF56801">
    <property type="entry name" value="Acetyl-CoA synthetase-like"/>
    <property type="match status" value="1"/>
</dbReference>
<dbReference type="InterPro" id="IPR000873">
    <property type="entry name" value="AMP-dep_synth/lig_dom"/>
</dbReference>
<dbReference type="Pfam" id="PF00501">
    <property type="entry name" value="AMP-binding"/>
    <property type="match status" value="1"/>
</dbReference>
<dbReference type="AlphaFoldDB" id="A0A8H7S950"/>
<gene>
    <name evidence="4" type="ORF">INT45_006640</name>
</gene>
<feature type="domain" description="AMP-dependent synthetase/ligase" evidence="3">
    <location>
        <begin position="80"/>
        <end position="491"/>
    </location>
</feature>
<evidence type="ECO:0000313" key="5">
    <source>
        <dbReference type="Proteomes" id="UP000646827"/>
    </source>
</evidence>
<keyword evidence="2" id="KW-0067">ATP-binding</keyword>
<evidence type="ECO:0000259" key="3">
    <source>
        <dbReference type="Pfam" id="PF00501"/>
    </source>
</evidence>